<sequence>MTGFQGTFVISWAQTEVDGLAIPPRAAIGVGASWRWSGTAVRVDGPQDVLRLDGAEGEADFRRRAARKVGRLVGLAMAGPGARAPRTEDDTPLFEYGFEVTDGYRSYSLTLIEVGAGHAPLLMALDGVPPSDTDLWVVRTQMEAAEVNRVTERPTGMICFTPGTRIRTDVGDIAIEDIREGDRVQTKDDGMQEVLWIGRKRLTGARLYAMPELRPIRLRQGALGVDRPDEDLLVSPNHRMLVTGARAQALFNTDEVFVRARDLVDDVRVVRDHSLREVTYVHLLLERHQVVIANGLATESFHPAGSALDTVDPEERARLMSMIPDLGSDPARYGAYARRALSRAEAAILSSHAA</sequence>
<dbReference type="InterPro" id="IPR006141">
    <property type="entry name" value="Intein_N"/>
</dbReference>
<keyword evidence="3" id="KW-1185">Reference proteome</keyword>
<dbReference type="CDD" id="cd00081">
    <property type="entry name" value="Hint"/>
    <property type="match status" value="1"/>
</dbReference>
<proteinExistence type="predicted"/>
<dbReference type="AlphaFoldDB" id="A0A5D0RLK8"/>
<dbReference type="Gene3D" id="2.170.16.10">
    <property type="entry name" value="Hedgehog/Intein (Hint) domain"/>
    <property type="match status" value="1"/>
</dbReference>
<dbReference type="Pfam" id="PF13403">
    <property type="entry name" value="Hint_2"/>
    <property type="match status" value="1"/>
</dbReference>
<comment type="caution">
    <text evidence="2">The sequence shown here is derived from an EMBL/GenBank/DDBJ whole genome shotgun (WGS) entry which is preliminary data.</text>
</comment>
<dbReference type="InterPro" id="IPR028992">
    <property type="entry name" value="Hedgehog/Intein_dom"/>
</dbReference>
<reference evidence="2 3" key="1">
    <citation type="submission" date="2019-08" db="EMBL/GenBank/DDBJ databases">
        <title>Identification of a novel species of the genus Boseongicola.</title>
        <authorList>
            <person name="Zhang X.-Q."/>
        </authorList>
    </citation>
    <scope>NUCLEOTIDE SEQUENCE [LARGE SCALE GENOMIC DNA]</scope>
    <source>
        <strain evidence="2 3">HY14</strain>
    </source>
</reference>
<dbReference type="Proteomes" id="UP000322080">
    <property type="component" value="Unassembled WGS sequence"/>
</dbReference>
<dbReference type="SUPFAM" id="SSF51294">
    <property type="entry name" value="Hedgehog/intein (Hint) domain"/>
    <property type="match status" value="1"/>
</dbReference>
<dbReference type="GO" id="GO:0016539">
    <property type="term" value="P:intein-mediated protein splicing"/>
    <property type="evidence" value="ECO:0007669"/>
    <property type="project" value="InterPro"/>
</dbReference>
<dbReference type="PROSITE" id="PS50817">
    <property type="entry name" value="INTEIN_N_TER"/>
    <property type="match status" value="1"/>
</dbReference>
<protein>
    <submittedName>
        <fullName evidence="2">Hint domain-containing protein</fullName>
    </submittedName>
</protein>
<dbReference type="InterPro" id="IPR036844">
    <property type="entry name" value="Hint_dom_sf"/>
</dbReference>
<gene>
    <name evidence="2" type="ORF">FVF75_06330</name>
</gene>
<dbReference type="RefSeq" id="WP_148377097.1">
    <property type="nucleotide sequence ID" value="NZ_VSIY01000004.1"/>
</dbReference>
<evidence type="ECO:0000259" key="1">
    <source>
        <dbReference type="Pfam" id="PF13403"/>
    </source>
</evidence>
<name>A0A5D0RLK8_9RHOB</name>
<evidence type="ECO:0000313" key="2">
    <source>
        <dbReference type="EMBL" id="TYB82333.1"/>
    </source>
</evidence>
<dbReference type="EMBL" id="VSIY01000004">
    <property type="protein sequence ID" value="TYB82333.1"/>
    <property type="molecule type" value="Genomic_DNA"/>
</dbReference>
<feature type="domain" description="Hedgehog/Intein (Hint)" evidence="1">
    <location>
        <begin position="158"/>
        <end position="304"/>
    </location>
</feature>
<organism evidence="2 3">
    <name type="scientific">Maritimibacter fusiformis</name>
    <dbReference type="NCBI Taxonomy" id="2603819"/>
    <lineage>
        <taxon>Bacteria</taxon>
        <taxon>Pseudomonadati</taxon>
        <taxon>Pseudomonadota</taxon>
        <taxon>Alphaproteobacteria</taxon>
        <taxon>Rhodobacterales</taxon>
        <taxon>Roseobacteraceae</taxon>
        <taxon>Maritimibacter</taxon>
    </lineage>
</organism>
<accession>A0A5D0RLK8</accession>
<evidence type="ECO:0000313" key="3">
    <source>
        <dbReference type="Proteomes" id="UP000322080"/>
    </source>
</evidence>